<proteinExistence type="predicted"/>
<comment type="caution">
    <text evidence="1">The sequence shown here is derived from an EMBL/GenBank/DDBJ whole genome shotgun (WGS) entry which is preliminary data.</text>
</comment>
<evidence type="ECO:0000313" key="1">
    <source>
        <dbReference type="EMBL" id="CAF1942600.1"/>
    </source>
</evidence>
<reference evidence="1" key="1">
    <citation type="submission" date="2021-02" db="EMBL/GenBank/DDBJ databases">
        <authorList>
            <person name="Nowell W R."/>
        </authorList>
    </citation>
    <scope>NUCLEOTIDE SEQUENCE</scope>
</reference>
<sequence length="124" mass="14246">MRITINKLLKTKDLVGVSSRTYSNLIEEKLVNLRHLRLQTRRTNVFFATAEVYTQKDLDVHCNGKLLSKIDFQVDHTILSFESPPCVEDTDEFIINIKNIADTANSKLSYHSHGIIRLTIVCEK</sequence>
<evidence type="ECO:0000313" key="2">
    <source>
        <dbReference type="Proteomes" id="UP000663887"/>
    </source>
</evidence>
<organism evidence="1 2">
    <name type="scientific">Rotaria magnacalcarata</name>
    <dbReference type="NCBI Taxonomy" id="392030"/>
    <lineage>
        <taxon>Eukaryota</taxon>
        <taxon>Metazoa</taxon>
        <taxon>Spiralia</taxon>
        <taxon>Gnathifera</taxon>
        <taxon>Rotifera</taxon>
        <taxon>Eurotatoria</taxon>
        <taxon>Bdelloidea</taxon>
        <taxon>Philodinida</taxon>
        <taxon>Philodinidae</taxon>
        <taxon>Rotaria</taxon>
    </lineage>
</organism>
<name>A0A816LU24_9BILA</name>
<gene>
    <name evidence="1" type="ORF">XDN619_LOCUS452</name>
</gene>
<accession>A0A816LU24</accession>
<protein>
    <submittedName>
        <fullName evidence="1">Uncharacterized protein</fullName>
    </submittedName>
</protein>
<dbReference type="AlphaFoldDB" id="A0A816LU24"/>
<dbReference type="EMBL" id="CAJNRG010000022">
    <property type="protein sequence ID" value="CAF1942600.1"/>
    <property type="molecule type" value="Genomic_DNA"/>
</dbReference>
<dbReference type="Proteomes" id="UP000663887">
    <property type="component" value="Unassembled WGS sequence"/>
</dbReference>